<gene>
    <name evidence="1" type="ORF">SB6422_01747</name>
</gene>
<dbReference type="EMBL" id="CABGGW010000023">
    <property type="protein sequence ID" value="VUS69390.1"/>
    <property type="molecule type" value="Genomic_DNA"/>
</dbReference>
<proteinExistence type="predicted"/>
<organism evidence="1 2">
    <name type="scientific">Klebsiella huaxiensis</name>
    <dbReference type="NCBI Taxonomy" id="2153354"/>
    <lineage>
        <taxon>Bacteria</taxon>
        <taxon>Pseudomonadati</taxon>
        <taxon>Pseudomonadota</taxon>
        <taxon>Gammaproteobacteria</taxon>
        <taxon>Enterobacterales</taxon>
        <taxon>Enterobacteriaceae</taxon>
        <taxon>Klebsiella/Raoultella group</taxon>
        <taxon>Klebsiella</taxon>
    </lineage>
</organism>
<name>A0A564KJD3_9ENTR</name>
<dbReference type="RefSeq" id="WP_142513453.1">
    <property type="nucleotide sequence ID" value="NZ_CABGGW010000023.1"/>
</dbReference>
<evidence type="ECO:0000313" key="2">
    <source>
        <dbReference type="Proteomes" id="UP000317374"/>
    </source>
</evidence>
<evidence type="ECO:0000313" key="1">
    <source>
        <dbReference type="EMBL" id="VUS69390.1"/>
    </source>
</evidence>
<dbReference type="OrthoDB" id="6635082at2"/>
<sequence length="198" mass="23191">MKHILISDDSFFLNGAKALLLESDIAFETINLNEKNARTLTRTLCRGDVVLIAVDNIYYRRELVNIASSISCRVVFAPAFHHIQPVEKELPWIVPRHVEPGYFIKLMRKLSDESMSQQSRLYDYFKVMDYFCESHKNFGHHYIKHTSIKRLSQKKRLILKKYNLDSSNSQGELLCRDVLLLKKKHQEKKHLKNLICGN</sequence>
<dbReference type="AlphaFoldDB" id="A0A564KJD3"/>
<protein>
    <submittedName>
        <fullName evidence="1">Uncharacterized protein</fullName>
    </submittedName>
</protein>
<reference evidence="1 2" key="1">
    <citation type="submission" date="2019-07" db="EMBL/GenBank/DDBJ databases">
        <authorList>
            <person name="Brisse S."/>
            <person name="Rodrigues C."/>
            <person name="Thorpe H."/>
        </authorList>
    </citation>
    <scope>NUCLEOTIDE SEQUENCE [LARGE SCALE GENOMIC DNA]</scope>
    <source>
        <strain evidence="1">SB6422</strain>
    </source>
</reference>
<accession>A0A564KJD3</accession>
<dbReference type="Proteomes" id="UP000317374">
    <property type="component" value="Unassembled WGS sequence"/>
</dbReference>